<keyword evidence="3" id="KW-0378">Hydrolase</keyword>
<sequence length="146" mass="16655">MAALHERLAADCIELGRFALCRLLLMNDANYPWFILVPDREGVEEIWQLDESDRLQLLQESCFLGERLAECFCADKMNVAALGNVVPQLHVHHVVRHRDDPAWPAPVWGRVPARPYSEAGLRHLRQKLRGCLGERVTWEPEPAAPV</sequence>
<gene>
    <name evidence="3" type="ORF">DFQ59_102191</name>
</gene>
<protein>
    <submittedName>
        <fullName evidence="3">Diadenosine tetraphosphate (Ap4A) HIT family hydrolase</fullName>
    </submittedName>
</protein>
<proteinExistence type="predicted"/>
<dbReference type="Proteomes" id="UP000252707">
    <property type="component" value="Unassembled WGS sequence"/>
</dbReference>
<name>A0A369CJ18_9GAMM</name>
<evidence type="ECO:0000313" key="4">
    <source>
        <dbReference type="Proteomes" id="UP000252707"/>
    </source>
</evidence>
<feature type="domain" description="HIT" evidence="2">
    <location>
        <begin position="35"/>
        <end position="103"/>
    </location>
</feature>
<dbReference type="InterPro" id="IPR036265">
    <property type="entry name" value="HIT-like_sf"/>
</dbReference>
<organism evidence="3 4">
    <name type="scientific">Thioalbus denitrificans</name>
    <dbReference type="NCBI Taxonomy" id="547122"/>
    <lineage>
        <taxon>Bacteria</taxon>
        <taxon>Pseudomonadati</taxon>
        <taxon>Pseudomonadota</taxon>
        <taxon>Gammaproteobacteria</taxon>
        <taxon>Chromatiales</taxon>
        <taxon>Ectothiorhodospiraceae</taxon>
        <taxon>Thioalbus</taxon>
    </lineage>
</organism>
<dbReference type="PIRSF" id="PIRSF000714">
    <property type="entry name" value="HIT"/>
    <property type="match status" value="1"/>
</dbReference>
<dbReference type="OrthoDB" id="9799145at2"/>
<dbReference type="EMBL" id="QPJY01000002">
    <property type="protein sequence ID" value="RCX31844.1"/>
    <property type="molecule type" value="Genomic_DNA"/>
</dbReference>
<comment type="caution">
    <text evidence="3">The sequence shown here is derived from an EMBL/GenBank/DDBJ whole genome shotgun (WGS) entry which is preliminary data.</text>
</comment>
<evidence type="ECO:0000259" key="2">
    <source>
        <dbReference type="PROSITE" id="PS51084"/>
    </source>
</evidence>
<evidence type="ECO:0000313" key="3">
    <source>
        <dbReference type="EMBL" id="RCX31844.1"/>
    </source>
</evidence>
<reference evidence="3 4" key="1">
    <citation type="submission" date="2018-07" db="EMBL/GenBank/DDBJ databases">
        <title>Genomic Encyclopedia of Type Strains, Phase IV (KMG-IV): sequencing the most valuable type-strain genomes for metagenomic binning, comparative biology and taxonomic classification.</title>
        <authorList>
            <person name="Goeker M."/>
        </authorList>
    </citation>
    <scope>NUCLEOTIDE SEQUENCE [LARGE SCALE GENOMIC DNA]</scope>
    <source>
        <strain evidence="3 4">DSM 26407</strain>
    </source>
</reference>
<dbReference type="PROSITE" id="PS51084">
    <property type="entry name" value="HIT_2"/>
    <property type="match status" value="1"/>
</dbReference>
<dbReference type="GO" id="GO:0016787">
    <property type="term" value="F:hydrolase activity"/>
    <property type="evidence" value="ECO:0007669"/>
    <property type="project" value="UniProtKB-KW"/>
</dbReference>
<dbReference type="RefSeq" id="WP_114278684.1">
    <property type="nucleotide sequence ID" value="NZ_QPJY01000002.1"/>
</dbReference>
<comment type="caution">
    <text evidence="1">Lacks conserved residue(s) required for the propagation of feature annotation.</text>
</comment>
<dbReference type="Pfam" id="PF01230">
    <property type="entry name" value="HIT"/>
    <property type="match status" value="1"/>
</dbReference>
<dbReference type="InterPro" id="IPR026026">
    <property type="entry name" value="HIT_Hint"/>
</dbReference>
<dbReference type="SUPFAM" id="SSF54197">
    <property type="entry name" value="HIT-like"/>
    <property type="match status" value="1"/>
</dbReference>
<dbReference type="InterPro" id="IPR011146">
    <property type="entry name" value="HIT-like"/>
</dbReference>
<evidence type="ECO:0000256" key="1">
    <source>
        <dbReference type="PROSITE-ProRule" id="PRU00464"/>
    </source>
</evidence>
<dbReference type="AlphaFoldDB" id="A0A369CJ18"/>
<dbReference type="Gene3D" id="3.30.428.10">
    <property type="entry name" value="HIT-like"/>
    <property type="match status" value="1"/>
</dbReference>
<keyword evidence="4" id="KW-1185">Reference proteome</keyword>
<accession>A0A369CJ18</accession>